<evidence type="ECO:0000313" key="3">
    <source>
        <dbReference type="Proteomes" id="UP000621799"/>
    </source>
</evidence>
<dbReference type="PROSITE" id="PS51257">
    <property type="entry name" value="PROKAR_LIPOPROTEIN"/>
    <property type="match status" value="1"/>
</dbReference>
<reference evidence="2" key="1">
    <citation type="submission" date="2020-10" db="EMBL/GenBank/DDBJ databases">
        <authorList>
            <person name="Castelo-Branco R."/>
            <person name="Eusebio N."/>
            <person name="Adriana R."/>
            <person name="Vieira A."/>
            <person name="Brugerolle De Fraissinette N."/>
            <person name="Rezende De Castro R."/>
            <person name="Schneider M.P."/>
            <person name="Vasconcelos V."/>
            <person name="Leao P.N."/>
        </authorList>
    </citation>
    <scope>NUCLEOTIDE SEQUENCE</scope>
    <source>
        <strain evidence="2">LEGE 11467</strain>
    </source>
</reference>
<proteinExistence type="predicted"/>
<comment type="caution">
    <text evidence="2">The sequence shown here is derived from an EMBL/GenBank/DDBJ whole genome shotgun (WGS) entry which is preliminary data.</text>
</comment>
<keyword evidence="3" id="KW-1185">Reference proteome</keyword>
<protein>
    <submittedName>
        <fullName evidence="2">Uncharacterized protein</fullName>
    </submittedName>
</protein>
<evidence type="ECO:0000313" key="2">
    <source>
        <dbReference type="EMBL" id="MBE9039392.1"/>
    </source>
</evidence>
<dbReference type="EMBL" id="JADEXN010000008">
    <property type="protein sequence ID" value="MBE9039392.1"/>
    <property type="molecule type" value="Genomic_DNA"/>
</dbReference>
<gene>
    <name evidence="2" type="ORF">IQ235_01095</name>
</gene>
<feature type="chain" id="PRO_5036932050" evidence="1">
    <location>
        <begin position="33"/>
        <end position="161"/>
    </location>
</feature>
<accession>A0A928VVC3</accession>
<keyword evidence="1" id="KW-0732">Signal</keyword>
<dbReference type="Proteomes" id="UP000621799">
    <property type="component" value="Unassembled WGS sequence"/>
</dbReference>
<dbReference type="AlphaFoldDB" id="A0A928VVC3"/>
<organism evidence="2 3">
    <name type="scientific">Zarconia navalis LEGE 11467</name>
    <dbReference type="NCBI Taxonomy" id="1828826"/>
    <lineage>
        <taxon>Bacteria</taxon>
        <taxon>Bacillati</taxon>
        <taxon>Cyanobacteriota</taxon>
        <taxon>Cyanophyceae</taxon>
        <taxon>Oscillatoriophycideae</taxon>
        <taxon>Oscillatoriales</taxon>
        <taxon>Oscillatoriales incertae sedis</taxon>
        <taxon>Zarconia</taxon>
        <taxon>Zarconia navalis</taxon>
    </lineage>
</organism>
<sequence>MKIQISQTGRVVTKTLMGILASIGLFACPATAQVSEAQIDAFVEALRLAAPPDSPDDGLYSDWQVKPATLTGWSEQCLEETVTPEEFEANSEIARSVISCVVEWQLAEQFSAVDNDEESAVRRTACWWMTGDAIGCNTDFTADYRESVLGFYQQQLSLQEQ</sequence>
<name>A0A928VVC3_9CYAN</name>
<dbReference type="RefSeq" id="WP_264319653.1">
    <property type="nucleotide sequence ID" value="NZ_JADEXN010000008.1"/>
</dbReference>
<feature type="signal peptide" evidence="1">
    <location>
        <begin position="1"/>
        <end position="32"/>
    </location>
</feature>
<evidence type="ECO:0000256" key="1">
    <source>
        <dbReference type="SAM" id="SignalP"/>
    </source>
</evidence>